<evidence type="ECO:0008006" key="3">
    <source>
        <dbReference type="Google" id="ProtNLM"/>
    </source>
</evidence>
<reference evidence="1 2" key="1">
    <citation type="submission" date="2021-03" db="EMBL/GenBank/DDBJ databases">
        <title>Winogradskyella sp. nov., isolated from costal sediment.</title>
        <authorList>
            <person name="Gao C."/>
        </authorList>
    </citation>
    <scope>NUCLEOTIDE SEQUENCE [LARGE SCALE GENOMIC DNA]</scope>
    <source>
        <strain evidence="1 2">DF17</strain>
    </source>
</reference>
<evidence type="ECO:0000313" key="2">
    <source>
        <dbReference type="Proteomes" id="UP000676776"/>
    </source>
</evidence>
<sequence>MSEHTLDGLIAKVKSEAIDMANKEAKQIIDEAKVQSTQILKNAEAEKSQILHNAKTASEALLDKGKIALQQAARDVQITVKNDLMKLFKSVLEVEVETAFSPDVYTKVITKVVETLGTNIDIALPKDTQDQLISGLQKKVATSYNTVNILKKEQLLSGLSVTKTDEGWSYDITAEEISELLSKQLSQKWVELLKQD</sequence>
<keyword evidence="2" id="KW-1185">Reference proteome</keyword>
<organism evidence="1 2">
    <name type="scientific">Winogradskyella pelagia</name>
    <dbReference type="NCBI Taxonomy" id="2819984"/>
    <lineage>
        <taxon>Bacteria</taxon>
        <taxon>Pseudomonadati</taxon>
        <taxon>Bacteroidota</taxon>
        <taxon>Flavobacteriia</taxon>
        <taxon>Flavobacteriales</taxon>
        <taxon>Flavobacteriaceae</taxon>
        <taxon>Winogradskyella</taxon>
    </lineage>
</organism>
<proteinExistence type="predicted"/>
<accession>A0ABS3T003</accession>
<dbReference type="EMBL" id="JAGEVF010000003">
    <property type="protein sequence ID" value="MBO3116067.1"/>
    <property type="molecule type" value="Genomic_DNA"/>
</dbReference>
<protein>
    <recommendedName>
        <fullName evidence="3">V/A-type H+-transporting ATPase subunit E</fullName>
    </recommendedName>
</protein>
<name>A0ABS3T003_9FLAO</name>
<dbReference type="RefSeq" id="WP_208152868.1">
    <property type="nucleotide sequence ID" value="NZ_JAGEVF010000003.1"/>
</dbReference>
<comment type="caution">
    <text evidence="1">The sequence shown here is derived from an EMBL/GenBank/DDBJ whole genome shotgun (WGS) entry which is preliminary data.</text>
</comment>
<evidence type="ECO:0000313" key="1">
    <source>
        <dbReference type="EMBL" id="MBO3116067.1"/>
    </source>
</evidence>
<dbReference type="Proteomes" id="UP000676776">
    <property type="component" value="Unassembled WGS sequence"/>
</dbReference>
<gene>
    <name evidence="1" type="ORF">J4050_04875</name>
</gene>